<dbReference type="InterPro" id="IPR027417">
    <property type="entry name" value="P-loop_NTPase"/>
</dbReference>
<accession>A0A1I2UBH9</accession>
<keyword evidence="5 11" id="KW-0238">DNA-binding</keyword>
<dbReference type="GO" id="GO:0000160">
    <property type="term" value="P:phosphorelay signal transduction system"/>
    <property type="evidence" value="ECO:0007669"/>
    <property type="project" value="InterPro"/>
</dbReference>
<evidence type="ECO:0000256" key="7">
    <source>
        <dbReference type="ARBA" id="ARBA00024867"/>
    </source>
</evidence>
<evidence type="ECO:0000313" key="11">
    <source>
        <dbReference type="EMBL" id="SFG72061.1"/>
    </source>
</evidence>
<dbReference type="SMART" id="SM00448">
    <property type="entry name" value="REC"/>
    <property type="match status" value="1"/>
</dbReference>
<evidence type="ECO:0000256" key="5">
    <source>
        <dbReference type="ARBA" id="ARBA00023125"/>
    </source>
</evidence>
<dbReference type="OrthoDB" id="9803970at2"/>
<dbReference type="CDD" id="cd00009">
    <property type="entry name" value="AAA"/>
    <property type="match status" value="1"/>
</dbReference>
<sequence length="484" mass="54613">MNILLVEDDIDSRVTLSKFLHRLGHYVEEADDGLEALSLFNNGYFHMILTDLKMPKMSGIDLLKNIATGYPDREVAMVLFTGHGDLNSAIEAIRAGAYDYLLKPVDIKELAVLVDRIAKYQNSKKENIVLTERFKSKVKAAAGATRNDLVRIKKSHAEQAGIGGIGIFSEVMTGIFEQAKKFNSDRSIPVLIQGETGIGKEAVARYIHYGKDIVTLPFVDINCAAIPPNIFESELFGYEAGAFTGGLQKGQRGKLDLADGGTLFLDEITELPLELQAKLLRVIQEKEYYRVGGLKKMKADLRIICATNADIEKRLEQGRFRQDLYYRINIGRIIIPPLRERQNEILPLAKMFIKRFAQKRNKKFVGISNKAASALQSYHWPGNVRELKNTIEYIVFMYDDNELKIGHLNAIPQFQNARDASDSGVTPVTFDNCPLPPDRLDLADLNKMLIRRALDMHNGNKTKTAEYLGMSRRMLQYRLDRLGK</sequence>
<dbReference type="InterPro" id="IPR011006">
    <property type="entry name" value="CheY-like_superfamily"/>
</dbReference>
<keyword evidence="4" id="KW-0805">Transcription regulation</keyword>
<dbReference type="Pfam" id="PF00158">
    <property type="entry name" value="Sigma54_activat"/>
    <property type="match status" value="1"/>
</dbReference>
<dbReference type="Proteomes" id="UP000199337">
    <property type="component" value="Unassembled WGS sequence"/>
</dbReference>
<dbReference type="SUPFAM" id="SSF52540">
    <property type="entry name" value="P-loop containing nucleoside triphosphate hydrolases"/>
    <property type="match status" value="1"/>
</dbReference>
<dbReference type="PROSITE" id="PS50045">
    <property type="entry name" value="SIGMA54_INTERACT_4"/>
    <property type="match status" value="1"/>
</dbReference>
<evidence type="ECO:0000256" key="6">
    <source>
        <dbReference type="ARBA" id="ARBA00023163"/>
    </source>
</evidence>
<proteinExistence type="predicted"/>
<evidence type="ECO:0000256" key="2">
    <source>
        <dbReference type="ARBA" id="ARBA00022741"/>
    </source>
</evidence>
<dbReference type="InterPro" id="IPR003593">
    <property type="entry name" value="AAA+_ATPase"/>
</dbReference>
<evidence type="ECO:0000256" key="8">
    <source>
        <dbReference type="PROSITE-ProRule" id="PRU00169"/>
    </source>
</evidence>
<keyword evidence="12" id="KW-1185">Reference proteome</keyword>
<dbReference type="EMBL" id="FOOX01000008">
    <property type="protein sequence ID" value="SFG72061.1"/>
    <property type="molecule type" value="Genomic_DNA"/>
</dbReference>
<keyword evidence="3" id="KW-0067">ATP-binding</keyword>
<dbReference type="GO" id="GO:0005524">
    <property type="term" value="F:ATP binding"/>
    <property type="evidence" value="ECO:0007669"/>
    <property type="project" value="UniProtKB-KW"/>
</dbReference>
<dbReference type="Gene3D" id="3.40.50.2300">
    <property type="match status" value="1"/>
</dbReference>
<dbReference type="GO" id="GO:0006355">
    <property type="term" value="P:regulation of DNA-templated transcription"/>
    <property type="evidence" value="ECO:0007669"/>
    <property type="project" value="InterPro"/>
</dbReference>
<dbReference type="Pfam" id="PF00072">
    <property type="entry name" value="Response_reg"/>
    <property type="match status" value="1"/>
</dbReference>
<evidence type="ECO:0000259" key="10">
    <source>
        <dbReference type="PROSITE" id="PS50110"/>
    </source>
</evidence>
<dbReference type="SUPFAM" id="SSF52172">
    <property type="entry name" value="CheY-like"/>
    <property type="match status" value="1"/>
</dbReference>
<dbReference type="CDD" id="cd00156">
    <property type="entry name" value="REC"/>
    <property type="match status" value="1"/>
</dbReference>
<dbReference type="PROSITE" id="PS50110">
    <property type="entry name" value="RESPONSE_REGULATORY"/>
    <property type="match status" value="1"/>
</dbReference>
<dbReference type="SMART" id="SM00382">
    <property type="entry name" value="AAA"/>
    <property type="match status" value="1"/>
</dbReference>
<evidence type="ECO:0000256" key="4">
    <source>
        <dbReference type="ARBA" id="ARBA00023015"/>
    </source>
</evidence>
<keyword evidence="2" id="KW-0547">Nucleotide-binding</keyword>
<dbReference type="PROSITE" id="PS00676">
    <property type="entry name" value="SIGMA54_INTERACT_2"/>
    <property type="match status" value="1"/>
</dbReference>
<dbReference type="Pfam" id="PF02954">
    <property type="entry name" value="HTH_8"/>
    <property type="match status" value="1"/>
</dbReference>
<evidence type="ECO:0000259" key="9">
    <source>
        <dbReference type="PROSITE" id="PS50045"/>
    </source>
</evidence>
<feature type="domain" description="Sigma-54 factor interaction" evidence="9">
    <location>
        <begin position="169"/>
        <end position="396"/>
    </location>
</feature>
<dbReference type="InterPro" id="IPR025943">
    <property type="entry name" value="Sigma_54_int_dom_ATP-bd_2"/>
</dbReference>
<protein>
    <recommendedName>
        <fullName evidence="1">Stage 0 sporulation protein A homolog</fullName>
    </recommendedName>
</protein>
<comment type="function">
    <text evidence="7">May play the central regulatory role in sporulation. It may be an element of the effector pathway responsible for the activation of sporulation genes in response to nutritional stress. Spo0A may act in concert with spo0H (a sigma factor) to control the expression of some genes that are critical to the sporulation process.</text>
</comment>
<dbReference type="Pfam" id="PF25601">
    <property type="entry name" value="AAA_lid_14"/>
    <property type="match status" value="1"/>
</dbReference>
<dbReference type="InterPro" id="IPR001789">
    <property type="entry name" value="Sig_transdc_resp-reg_receiver"/>
</dbReference>
<evidence type="ECO:0000256" key="3">
    <source>
        <dbReference type="ARBA" id="ARBA00022840"/>
    </source>
</evidence>
<keyword evidence="6" id="KW-0804">Transcription</keyword>
<dbReference type="PRINTS" id="PR01590">
    <property type="entry name" value="HTHFIS"/>
</dbReference>
<dbReference type="FunFam" id="3.40.50.300:FF:000006">
    <property type="entry name" value="DNA-binding transcriptional regulator NtrC"/>
    <property type="match status" value="1"/>
</dbReference>
<dbReference type="PANTHER" id="PTHR32071">
    <property type="entry name" value="TRANSCRIPTIONAL REGULATORY PROTEIN"/>
    <property type="match status" value="1"/>
</dbReference>
<feature type="modified residue" description="4-aspartylphosphate" evidence="8">
    <location>
        <position position="51"/>
    </location>
</feature>
<dbReference type="Gene3D" id="1.10.8.60">
    <property type="match status" value="1"/>
</dbReference>
<keyword evidence="8" id="KW-0597">Phosphoprotein</keyword>
<dbReference type="SUPFAM" id="SSF46689">
    <property type="entry name" value="Homeodomain-like"/>
    <property type="match status" value="1"/>
</dbReference>
<dbReference type="InterPro" id="IPR058031">
    <property type="entry name" value="AAA_lid_NorR"/>
</dbReference>
<dbReference type="InterPro" id="IPR002197">
    <property type="entry name" value="HTH_Fis"/>
</dbReference>
<dbReference type="InterPro" id="IPR002078">
    <property type="entry name" value="Sigma_54_int"/>
</dbReference>
<reference evidence="12" key="1">
    <citation type="submission" date="2016-10" db="EMBL/GenBank/DDBJ databases">
        <authorList>
            <person name="Varghese N."/>
            <person name="Submissions S."/>
        </authorList>
    </citation>
    <scope>NUCLEOTIDE SEQUENCE [LARGE SCALE GENOMIC DNA]</scope>
    <source>
        <strain evidence="12">DSM 17038</strain>
    </source>
</reference>
<dbReference type="AlphaFoldDB" id="A0A1I2UBH9"/>
<name>A0A1I2UBH9_9FIRM</name>
<feature type="domain" description="Response regulatory" evidence="10">
    <location>
        <begin position="2"/>
        <end position="118"/>
    </location>
</feature>
<dbReference type="RefSeq" id="WP_092471695.1">
    <property type="nucleotide sequence ID" value="NZ_FOOX01000008.1"/>
</dbReference>
<evidence type="ECO:0000313" key="12">
    <source>
        <dbReference type="Proteomes" id="UP000199337"/>
    </source>
</evidence>
<evidence type="ECO:0000256" key="1">
    <source>
        <dbReference type="ARBA" id="ARBA00018672"/>
    </source>
</evidence>
<dbReference type="Gene3D" id="3.40.50.300">
    <property type="entry name" value="P-loop containing nucleotide triphosphate hydrolases"/>
    <property type="match status" value="1"/>
</dbReference>
<dbReference type="InterPro" id="IPR009057">
    <property type="entry name" value="Homeodomain-like_sf"/>
</dbReference>
<dbReference type="Gene3D" id="1.10.10.60">
    <property type="entry name" value="Homeodomain-like"/>
    <property type="match status" value="1"/>
</dbReference>
<dbReference type="GO" id="GO:0043565">
    <property type="term" value="F:sequence-specific DNA binding"/>
    <property type="evidence" value="ECO:0007669"/>
    <property type="project" value="InterPro"/>
</dbReference>
<organism evidence="11 12">
    <name type="scientific">Desulfotruncus arcticus DSM 17038</name>
    <dbReference type="NCBI Taxonomy" id="1121424"/>
    <lineage>
        <taxon>Bacteria</taxon>
        <taxon>Bacillati</taxon>
        <taxon>Bacillota</taxon>
        <taxon>Clostridia</taxon>
        <taxon>Eubacteriales</taxon>
        <taxon>Desulfallaceae</taxon>
        <taxon>Desulfotruncus</taxon>
    </lineage>
</organism>
<dbReference type="STRING" id="341036.SAMN05660649_02500"/>
<gene>
    <name evidence="11" type="ORF">SAMN05660649_02500</name>
</gene>
<dbReference type="InterPro" id="IPR025944">
    <property type="entry name" value="Sigma_54_int_dom_CS"/>
</dbReference>
<dbReference type="PROSITE" id="PS00688">
    <property type="entry name" value="SIGMA54_INTERACT_3"/>
    <property type="match status" value="1"/>
</dbReference>